<feature type="transmembrane region" description="Helical" evidence="11">
    <location>
        <begin position="200"/>
        <end position="217"/>
    </location>
</feature>
<dbReference type="PROSITE" id="PS50928">
    <property type="entry name" value="ABC_TM1"/>
    <property type="match status" value="1"/>
</dbReference>
<dbReference type="RefSeq" id="WP_307272562.1">
    <property type="nucleotide sequence ID" value="NZ_JAUSVX010000004.1"/>
</dbReference>
<evidence type="ECO:0000256" key="7">
    <source>
        <dbReference type="ARBA" id="ARBA00022692"/>
    </source>
</evidence>
<name>A0ABU0J5Y4_9HYPH</name>
<evidence type="ECO:0000259" key="12">
    <source>
        <dbReference type="PROSITE" id="PS50928"/>
    </source>
</evidence>
<keyword evidence="14" id="KW-1185">Reference proteome</keyword>
<dbReference type="InterPro" id="IPR035906">
    <property type="entry name" value="MetI-like_sf"/>
</dbReference>
<proteinExistence type="inferred from homology"/>
<dbReference type="SUPFAM" id="SSF161098">
    <property type="entry name" value="MetI-like"/>
    <property type="match status" value="1"/>
</dbReference>
<keyword evidence="6 13" id="KW-0762">Sugar transport</keyword>
<evidence type="ECO:0000256" key="8">
    <source>
        <dbReference type="ARBA" id="ARBA00022989"/>
    </source>
</evidence>
<keyword evidence="7 11" id="KW-0812">Transmembrane</keyword>
<comment type="subcellular location">
    <subcellularLocation>
        <location evidence="2 11">Cell membrane</location>
        <topology evidence="2 11">Multi-pass membrane protein</topology>
    </subcellularLocation>
</comment>
<sequence>MTRPWTLRWLVGRVLLYAAVALFVVATLLPVLWMLIVSVAPPADLTAKPLRFIPSTIDWGNYVRLLTFTPNSPGAAFLAALRNSLTVALVGTAISLAVAIPAAWCFSRSRGRYDALLYGVLSTYMMPAVALLLPLYFLLATLGLLNSVTGLIIVYCSVLTPFVTWFAKSAIDAVPEEIESAAQIDGAGFFQLLRHVTLPLARAGIATAALFAILLAWDEFFYALLFTATADAKTLTVTIADFAGGRATDFGLVAAAGLLTALPPVLIAFVLQKALVSGLTAGSVKG</sequence>
<dbReference type="PANTHER" id="PTHR32243">
    <property type="entry name" value="MALTOSE TRANSPORT SYSTEM PERMEASE-RELATED"/>
    <property type="match status" value="1"/>
</dbReference>
<dbReference type="CDD" id="cd06261">
    <property type="entry name" value="TM_PBP2"/>
    <property type="match status" value="1"/>
</dbReference>
<comment type="caution">
    <text evidence="13">The sequence shown here is derived from an EMBL/GenBank/DDBJ whole genome shotgun (WGS) entry which is preliminary data.</text>
</comment>
<organism evidence="13 14">
    <name type="scientific">Labrys wisconsinensis</name>
    <dbReference type="NCBI Taxonomy" id="425677"/>
    <lineage>
        <taxon>Bacteria</taxon>
        <taxon>Pseudomonadati</taxon>
        <taxon>Pseudomonadota</taxon>
        <taxon>Alphaproteobacteria</taxon>
        <taxon>Hyphomicrobiales</taxon>
        <taxon>Xanthobacteraceae</taxon>
        <taxon>Labrys</taxon>
    </lineage>
</organism>
<dbReference type="Gene3D" id="1.10.3720.10">
    <property type="entry name" value="MetI-like"/>
    <property type="match status" value="1"/>
</dbReference>
<evidence type="ECO:0000256" key="1">
    <source>
        <dbReference type="ARBA" id="ARBA00002264"/>
    </source>
</evidence>
<feature type="transmembrane region" description="Helical" evidence="11">
    <location>
        <begin position="116"/>
        <end position="138"/>
    </location>
</feature>
<protein>
    <recommendedName>
        <fullName evidence="10">Maltose/maltodextrin transport system permease protein MalG</fullName>
    </recommendedName>
</protein>
<keyword evidence="5" id="KW-1003">Cell membrane</keyword>
<evidence type="ECO:0000256" key="10">
    <source>
        <dbReference type="ARBA" id="ARBA00041109"/>
    </source>
</evidence>
<keyword evidence="4 11" id="KW-0813">Transport</keyword>
<evidence type="ECO:0000256" key="9">
    <source>
        <dbReference type="ARBA" id="ARBA00023136"/>
    </source>
</evidence>
<dbReference type="PANTHER" id="PTHR32243:SF50">
    <property type="entry name" value="MALTOSE_MALTODEXTRIN TRANSPORT SYSTEM PERMEASE PROTEIN MALG"/>
    <property type="match status" value="1"/>
</dbReference>
<evidence type="ECO:0000256" key="11">
    <source>
        <dbReference type="RuleBase" id="RU363032"/>
    </source>
</evidence>
<keyword evidence="9 11" id="KW-0472">Membrane</keyword>
<dbReference type="EMBL" id="JAUSVX010000004">
    <property type="protein sequence ID" value="MDQ0469668.1"/>
    <property type="molecule type" value="Genomic_DNA"/>
</dbReference>
<feature type="transmembrane region" description="Helical" evidence="11">
    <location>
        <begin position="85"/>
        <end position="104"/>
    </location>
</feature>
<gene>
    <name evidence="13" type="ORF">QO011_002684</name>
</gene>
<reference evidence="13 14" key="1">
    <citation type="submission" date="2023-07" db="EMBL/GenBank/DDBJ databases">
        <title>Genomic Encyclopedia of Type Strains, Phase IV (KMG-IV): sequencing the most valuable type-strain genomes for metagenomic binning, comparative biology and taxonomic classification.</title>
        <authorList>
            <person name="Goeker M."/>
        </authorList>
    </citation>
    <scope>NUCLEOTIDE SEQUENCE [LARGE SCALE GENOMIC DNA]</scope>
    <source>
        <strain evidence="13 14">DSM 19619</strain>
    </source>
</reference>
<feature type="domain" description="ABC transmembrane type-1" evidence="12">
    <location>
        <begin position="81"/>
        <end position="271"/>
    </location>
</feature>
<evidence type="ECO:0000256" key="6">
    <source>
        <dbReference type="ARBA" id="ARBA00022597"/>
    </source>
</evidence>
<feature type="transmembrane region" description="Helical" evidence="11">
    <location>
        <begin position="144"/>
        <end position="167"/>
    </location>
</feature>
<evidence type="ECO:0000313" key="14">
    <source>
        <dbReference type="Proteomes" id="UP001242480"/>
    </source>
</evidence>
<evidence type="ECO:0000256" key="4">
    <source>
        <dbReference type="ARBA" id="ARBA00022448"/>
    </source>
</evidence>
<feature type="transmembrane region" description="Helical" evidence="11">
    <location>
        <begin position="14"/>
        <end position="36"/>
    </location>
</feature>
<comment type="function">
    <text evidence="1">Part of the ABC transporter complex MalEFGK involved in maltose/maltodextrin import. Probably responsible for the translocation of the substrate across the membrane.</text>
</comment>
<dbReference type="Pfam" id="PF00528">
    <property type="entry name" value="BPD_transp_1"/>
    <property type="match status" value="1"/>
</dbReference>
<comment type="similarity">
    <text evidence="3">Belongs to the binding-protein-dependent transport system permease family. MalFG subfamily.</text>
</comment>
<dbReference type="Proteomes" id="UP001242480">
    <property type="component" value="Unassembled WGS sequence"/>
</dbReference>
<dbReference type="InterPro" id="IPR050901">
    <property type="entry name" value="BP-dep_ABC_trans_perm"/>
</dbReference>
<evidence type="ECO:0000256" key="5">
    <source>
        <dbReference type="ARBA" id="ARBA00022475"/>
    </source>
</evidence>
<dbReference type="InterPro" id="IPR000515">
    <property type="entry name" value="MetI-like"/>
</dbReference>
<feature type="transmembrane region" description="Helical" evidence="11">
    <location>
        <begin position="250"/>
        <end position="271"/>
    </location>
</feature>
<keyword evidence="8 11" id="KW-1133">Transmembrane helix</keyword>
<evidence type="ECO:0000256" key="2">
    <source>
        <dbReference type="ARBA" id="ARBA00004651"/>
    </source>
</evidence>
<evidence type="ECO:0000256" key="3">
    <source>
        <dbReference type="ARBA" id="ARBA00009047"/>
    </source>
</evidence>
<accession>A0ABU0J5Y4</accession>
<evidence type="ECO:0000313" key="13">
    <source>
        <dbReference type="EMBL" id="MDQ0469668.1"/>
    </source>
</evidence>